<evidence type="ECO:0000256" key="7">
    <source>
        <dbReference type="ARBA" id="ARBA00022771"/>
    </source>
</evidence>
<evidence type="ECO:0000256" key="11">
    <source>
        <dbReference type="ARBA" id="ARBA00023163"/>
    </source>
</evidence>
<dbReference type="InterPro" id="IPR006171">
    <property type="entry name" value="TOPRIM_dom"/>
</dbReference>
<evidence type="ECO:0000256" key="14">
    <source>
        <dbReference type="SAM" id="MobiDB-lite"/>
    </source>
</evidence>
<dbReference type="Gene3D" id="3.40.1360.10">
    <property type="match status" value="1"/>
</dbReference>
<dbReference type="Gene3D" id="6.10.140.360">
    <property type="match status" value="1"/>
</dbReference>
<evidence type="ECO:0000256" key="9">
    <source>
        <dbReference type="ARBA" id="ARBA00022842"/>
    </source>
</evidence>
<comment type="domain">
    <text evidence="12">Contains an N-terminal zinc-binding domain, a central core domain that contains the primase activity, and a C-terminal DnaB-binding domain.</text>
</comment>
<dbReference type="InterPro" id="IPR002694">
    <property type="entry name" value="Znf_CHC2"/>
</dbReference>
<evidence type="ECO:0000256" key="6">
    <source>
        <dbReference type="ARBA" id="ARBA00022723"/>
    </source>
</evidence>
<dbReference type="HAMAP" id="MF_00974">
    <property type="entry name" value="DNA_primase_DnaG"/>
    <property type="match status" value="1"/>
</dbReference>
<dbReference type="Pfam" id="PF13155">
    <property type="entry name" value="Toprim_2"/>
    <property type="match status" value="1"/>
</dbReference>
<feature type="zinc finger region" description="CHC2-type" evidence="12">
    <location>
        <begin position="41"/>
        <end position="65"/>
    </location>
</feature>
<dbReference type="InterPro" id="IPR036977">
    <property type="entry name" value="DNA_primase_Znf_CHC2"/>
</dbReference>
<dbReference type="Gene3D" id="3.90.980.10">
    <property type="entry name" value="DNA primase, catalytic core, N-terminal domain"/>
    <property type="match status" value="1"/>
</dbReference>
<dbReference type="Pfam" id="PF08275">
    <property type="entry name" value="DNAG_N"/>
    <property type="match status" value="1"/>
</dbReference>
<keyword evidence="2 12" id="KW-0639">Primosome</keyword>
<keyword evidence="17" id="KW-1185">Reference proteome</keyword>
<protein>
    <recommendedName>
        <fullName evidence="12 13">DNA primase</fullName>
        <ecNumber evidence="12">2.7.7.101</ecNumber>
    </recommendedName>
</protein>
<dbReference type="Gene3D" id="3.90.580.10">
    <property type="entry name" value="Zinc finger, CHC2-type domain"/>
    <property type="match status" value="1"/>
</dbReference>
<dbReference type="EC" id="2.7.7.101" evidence="12"/>
<sequence length="616" mass="70276">MTNGRIPEEVIEAVRRKHDIVETVGKYVHLTKNGKYMKGLCPFHSEKTPSFTVTPELQIFHCYGCGKTGNVIRFIEEIEGYSFPEAVRVLAEEAGIPVTWSDSEGGRRSEAETERLKMVEAHELSAKWYHYLLMNTTHGAEALRYLRERGVSDKLIDQFMIGYAPPQWDTLARFLTARQFDPSLLERAGLLSAKNDGSGYVDRFRSRIMFPIRDRDGKATAFAGRVIGEGQPKYLNSPETKLFAKSRTLYNLHQARPSIRKTKQVVLFEGYMDVIKAWYAGIHNGVATMGTALTDEHCQVLARQANEVIVCYDGDDAGQSAALKSIAMLEKAGLKVMVSMLPKGKDPDEYIGEYGPEAFVREAIGQPVSATKFKLIYSRKNHILLTEEGRKNYLLEAVRIVAELDSSIEREVYLQELSREFDIDLQTLKQDSFQMREELQKKRPQRDNNDISWNNGRNEKRRTTGAPMPLPAYANVERRLLHVMMKDRDVAQIVHERLGESFNIEDHAALAAYLYAYYAQGFDPDAGRFIATLQDERLERTAASILLMNGDFPFDEEILSADIEDIRKVPRYKEIERKREEMMRAERSGEIILAAQIASEIITLERQLKGRPDDRI</sequence>
<dbReference type="Pfam" id="PF10410">
    <property type="entry name" value="DnaB_bind"/>
    <property type="match status" value="1"/>
</dbReference>
<evidence type="ECO:0000256" key="2">
    <source>
        <dbReference type="ARBA" id="ARBA00022515"/>
    </source>
</evidence>
<comment type="subunit">
    <text evidence="12">Monomer. Interacts with DnaB.</text>
</comment>
<comment type="similarity">
    <text evidence="12 13">Belongs to the DnaG primase family.</text>
</comment>
<evidence type="ECO:0000256" key="12">
    <source>
        <dbReference type="HAMAP-Rule" id="MF_00974"/>
    </source>
</evidence>
<dbReference type="PIRSF" id="PIRSF002811">
    <property type="entry name" value="DnaG"/>
    <property type="match status" value="1"/>
</dbReference>
<dbReference type="InterPro" id="IPR016136">
    <property type="entry name" value="DNA_helicase_N/primase_C"/>
</dbReference>
<evidence type="ECO:0000259" key="15">
    <source>
        <dbReference type="PROSITE" id="PS50880"/>
    </source>
</evidence>
<comment type="cofactor">
    <cofactor evidence="12 13">
        <name>Zn(2+)</name>
        <dbReference type="ChEBI" id="CHEBI:29105"/>
    </cofactor>
    <text evidence="12 13">Binds 1 zinc ion per monomer.</text>
</comment>
<dbReference type="Pfam" id="PF01807">
    <property type="entry name" value="Zn_ribbon_DnaG"/>
    <property type="match status" value="1"/>
</dbReference>
<feature type="compositionally biased region" description="Basic and acidic residues" evidence="14">
    <location>
        <begin position="437"/>
        <end position="449"/>
    </location>
</feature>
<dbReference type="PROSITE" id="PS50880">
    <property type="entry name" value="TOPRIM"/>
    <property type="match status" value="1"/>
</dbReference>
<dbReference type="InterPro" id="IPR034151">
    <property type="entry name" value="TOPRIM_DnaG_bac"/>
</dbReference>
<keyword evidence="3 12" id="KW-0808">Transferase</keyword>
<dbReference type="InterPro" id="IPR019475">
    <property type="entry name" value="DNA_primase_DnaB-bd"/>
</dbReference>
<dbReference type="PANTHER" id="PTHR30313:SF2">
    <property type="entry name" value="DNA PRIMASE"/>
    <property type="match status" value="1"/>
</dbReference>
<feature type="domain" description="Toprim" evidence="15">
    <location>
        <begin position="263"/>
        <end position="344"/>
    </location>
</feature>
<dbReference type="InterPro" id="IPR030846">
    <property type="entry name" value="DnaG_bac"/>
</dbReference>
<keyword evidence="6 12" id="KW-0479">Metal-binding</keyword>
<gene>
    <name evidence="12 16" type="primary">dnaG</name>
    <name evidence="16" type="ORF">ACFSW5_15360</name>
</gene>
<evidence type="ECO:0000256" key="3">
    <source>
        <dbReference type="ARBA" id="ARBA00022679"/>
    </source>
</evidence>
<keyword evidence="1 12" id="KW-0240">DNA-directed RNA polymerase</keyword>
<keyword evidence="11 12" id="KW-0804">Transcription</keyword>
<feature type="region of interest" description="Disordered" evidence="14">
    <location>
        <begin position="437"/>
        <end position="469"/>
    </location>
</feature>
<dbReference type="SUPFAM" id="SSF56731">
    <property type="entry name" value="DNA primase core"/>
    <property type="match status" value="1"/>
</dbReference>
<dbReference type="InterPro" id="IPR006295">
    <property type="entry name" value="DNA_primase_DnaG"/>
</dbReference>
<dbReference type="EMBL" id="JBHUMY010000016">
    <property type="protein sequence ID" value="MFD2661630.1"/>
    <property type="molecule type" value="Genomic_DNA"/>
</dbReference>
<evidence type="ECO:0000256" key="4">
    <source>
        <dbReference type="ARBA" id="ARBA00022695"/>
    </source>
</evidence>
<dbReference type="NCBIfam" id="TIGR01391">
    <property type="entry name" value="dnaG"/>
    <property type="match status" value="1"/>
</dbReference>
<keyword evidence="10 12" id="KW-0238">DNA-binding</keyword>
<keyword evidence="4 12" id="KW-0548">Nucleotidyltransferase</keyword>
<evidence type="ECO:0000256" key="1">
    <source>
        <dbReference type="ARBA" id="ARBA00022478"/>
    </source>
</evidence>
<dbReference type="InterPro" id="IPR013264">
    <property type="entry name" value="DNAG_N"/>
</dbReference>
<comment type="function">
    <text evidence="12 13">RNA polymerase that catalyzes the synthesis of short RNA molecules used as primers for DNA polymerase during DNA replication.</text>
</comment>
<dbReference type="SUPFAM" id="SSF57783">
    <property type="entry name" value="Zinc beta-ribbon"/>
    <property type="match status" value="1"/>
</dbReference>
<dbReference type="CDD" id="cd03364">
    <property type="entry name" value="TOPRIM_DnaG_primases"/>
    <property type="match status" value="1"/>
</dbReference>
<evidence type="ECO:0000313" key="17">
    <source>
        <dbReference type="Proteomes" id="UP001597493"/>
    </source>
</evidence>
<organism evidence="16 17">
    <name type="scientific">Paenibacillus thailandensis</name>
    <dbReference type="NCBI Taxonomy" id="393250"/>
    <lineage>
        <taxon>Bacteria</taxon>
        <taxon>Bacillati</taxon>
        <taxon>Bacillota</taxon>
        <taxon>Bacilli</taxon>
        <taxon>Bacillales</taxon>
        <taxon>Paenibacillaceae</taxon>
        <taxon>Paenibacillus</taxon>
    </lineage>
</organism>
<name>A0ABW5QZR2_9BACL</name>
<keyword evidence="9" id="KW-0460">Magnesium</keyword>
<evidence type="ECO:0000313" key="16">
    <source>
        <dbReference type="EMBL" id="MFD2661630.1"/>
    </source>
</evidence>
<keyword evidence="8 12" id="KW-0862">Zinc</keyword>
<dbReference type="InterPro" id="IPR050219">
    <property type="entry name" value="DnaG_primase"/>
</dbReference>
<dbReference type="RefSeq" id="WP_379274738.1">
    <property type="nucleotide sequence ID" value="NZ_JBHUGT010000012.1"/>
</dbReference>
<evidence type="ECO:0000256" key="10">
    <source>
        <dbReference type="ARBA" id="ARBA00023125"/>
    </source>
</evidence>
<reference evidence="17" key="1">
    <citation type="journal article" date="2019" name="Int. J. Syst. Evol. Microbiol.">
        <title>The Global Catalogue of Microorganisms (GCM) 10K type strain sequencing project: providing services to taxonomists for standard genome sequencing and annotation.</title>
        <authorList>
            <consortium name="The Broad Institute Genomics Platform"/>
            <consortium name="The Broad Institute Genome Sequencing Center for Infectious Disease"/>
            <person name="Wu L."/>
            <person name="Ma J."/>
        </authorList>
    </citation>
    <scope>NUCLEOTIDE SEQUENCE [LARGE SCALE GENOMIC DNA]</scope>
    <source>
        <strain evidence="17">TISTR 1827</strain>
    </source>
</reference>
<keyword evidence="7 12" id="KW-0863">Zinc-finger</keyword>
<dbReference type="Gene3D" id="1.10.860.10">
    <property type="entry name" value="DNAb Helicase, Chain A"/>
    <property type="match status" value="1"/>
</dbReference>
<proteinExistence type="inferred from homology"/>
<dbReference type="SMART" id="SM00400">
    <property type="entry name" value="ZnF_CHCC"/>
    <property type="match status" value="1"/>
</dbReference>
<dbReference type="SMART" id="SM00493">
    <property type="entry name" value="TOPRIM"/>
    <property type="match status" value="1"/>
</dbReference>
<dbReference type="Proteomes" id="UP001597493">
    <property type="component" value="Unassembled WGS sequence"/>
</dbReference>
<evidence type="ECO:0000256" key="13">
    <source>
        <dbReference type="PIRNR" id="PIRNR002811"/>
    </source>
</evidence>
<evidence type="ECO:0000256" key="5">
    <source>
        <dbReference type="ARBA" id="ARBA00022705"/>
    </source>
</evidence>
<dbReference type="PANTHER" id="PTHR30313">
    <property type="entry name" value="DNA PRIMASE"/>
    <property type="match status" value="1"/>
</dbReference>
<keyword evidence="5 12" id="KW-0235">DNA replication</keyword>
<comment type="caution">
    <text evidence="16">The sequence shown here is derived from an EMBL/GenBank/DDBJ whole genome shotgun (WGS) entry which is preliminary data.</text>
</comment>
<evidence type="ECO:0000256" key="8">
    <source>
        <dbReference type="ARBA" id="ARBA00022833"/>
    </source>
</evidence>
<dbReference type="InterPro" id="IPR037068">
    <property type="entry name" value="DNA_primase_core_N_sf"/>
</dbReference>
<comment type="catalytic activity">
    <reaction evidence="12">
        <text>ssDNA + n NTP = ssDNA/pppN(pN)n-1 hybrid + (n-1) diphosphate.</text>
        <dbReference type="EC" id="2.7.7.101"/>
    </reaction>
</comment>
<accession>A0ABW5QZR2</accession>